<reference evidence="2 3" key="1">
    <citation type="submission" date="2015-01" db="EMBL/GenBank/DDBJ databases">
        <title>Complete genome of Pseudomonas batumici UCM B-321 producer of the batumin antibiotic with strong antistaphilococcal and potential anticancer activity.</title>
        <authorList>
            <person name="Klochko V.V."/>
            <person name="Zelena L.B."/>
            <person name="Elena K.A."/>
            <person name="Reva O.N."/>
        </authorList>
    </citation>
    <scope>NUCLEOTIDE SEQUENCE [LARGE SCALE GENOMIC DNA]</scope>
    <source>
        <strain evidence="2 3">UCM B-321</strain>
    </source>
</reference>
<keyword evidence="3" id="KW-1185">Reference proteome</keyword>
<dbReference type="PATRIC" id="fig|226910.6.peg.2174"/>
<feature type="region of interest" description="Disordered" evidence="1">
    <location>
        <begin position="336"/>
        <end position="366"/>
    </location>
</feature>
<evidence type="ECO:0000313" key="2">
    <source>
        <dbReference type="EMBL" id="KIH84062.1"/>
    </source>
</evidence>
<dbReference type="STRING" id="226910.UCMB321_2186"/>
<accession>A0A0C2IGN4</accession>
<dbReference type="EMBL" id="JXDG01000024">
    <property type="protein sequence ID" value="KIH84062.1"/>
    <property type="molecule type" value="Genomic_DNA"/>
</dbReference>
<gene>
    <name evidence="2" type="ORF">UCMB321_2186</name>
</gene>
<evidence type="ECO:0000256" key="1">
    <source>
        <dbReference type="SAM" id="MobiDB-lite"/>
    </source>
</evidence>
<sequence>MHRRAVGQQVMHGQGQHGVFLVGTNQAGAHQAAAVHVQRAAGFGQGQGAHIAQGALELLQHQVCRAVEALPGPGTVGVHPAAQDGVARQQPVEGALQRRDLQFAAQLQQQGDVVVDRIGLVQVAGFEGVDEPDPFLVIGQRQPRRGRRQGADLGQGQGRVQLQGADAGLRGFGETAQQALEALRQAFDGAGVEQRGGVRQAAGQARAAFVDMQRQVVLGVVLVRRQELQVQPRQLQLPAGTAGVGVEHGLEHRAVAGAARRLEGFDDLFERRVLAAGGLQHQLLDLLQHLVEGRVGVQAHAQGQGVDEEADQRLHVLAVAVGGHGADHHVLLAADPAQQDGPGGHQGHERGRRAGLGEAGDSAGQCHRQVEAQGLATVALHRRPWPVGGQREQGRGAGQVTAPELHVLAQAFALQVLALPGGVVGVLQGQGGQGIGLAGAERLVQRGEFLDQHADRPAVGDDVVLGDQQPVFIVGQAQQAATDQRPVQQVERGSRFALAQLGRLFFGLLPGQVAQVVLHQAETAVDRGDDLHWLLAVTAEGGAQAFMAGHQAIQGGLECALVKAAAQHQRRRHVVGGAGRRVQLIEEPQALLSERQRQRTFAVHGNHVVRGGIDGPRGAALLEQAQQCGTFQLVETIVM</sequence>
<dbReference type="AlphaFoldDB" id="A0A0C2IGN4"/>
<dbReference type="AntiFam" id="ANF00178">
    <property type="entry name" value="Shadow ORF (opposite dhbF)"/>
</dbReference>
<name>A0A0C2IGN4_9PSED</name>
<dbReference type="Proteomes" id="UP000031535">
    <property type="component" value="Unassembled WGS sequence"/>
</dbReference>
<evidence type="ECO:0000313" key="3">
    <source>
        <dbReference type="Proteomes" id="UP000031535"/>
    </source>
</evidence>
<proteinExistence type="predicted"/>
<protein>
    <submittedName>
        <fullName evidence="2">Uncharacterized protein</fullName>
    </submittedName>
</protein>
<comment type="caution">
    <text evidence="2">The sequence shown here is derived from an EMBL/GenBank/DDBJ whole genome shotgun (WGS) entry which is preliminary data.</text>
</comment>
<organism evidence="2 3">
    <name type="scientific">Pseudomonas batumici</name>
    <dbReference type="NCBI Taxonomy" id="226910"/>
    <lineage>
        <taxon>Bacteria</taxon>
        <taxon>Pseudomonadati</taxon>
        <taxon>Pseudomonadota</taxon>
        <taxon>Gammaproteobacteria</taxon>
        <taxon>Pseudomonadales</taxon>
        <taxon>Pseudomonadaceae</taxon>
        <taxon>Pseudomonas</taxon>
    </lineage>
</organism>